<dbReference type="Proteomes" id="UP000053660">
    <property type="component" value="Unassembled WGS sequence"/>
</dbReference>
<reference evidence="1 2" key="1">
    <citation type="submission" date="2014-03" db="EMBL/GenBank/DDBJ databases">
        <title>Draft genome of the hookworm Oesophagostomum dentatum.</title>
        <authorList>
            <person name="Mitreva M."/>
        </authorList>
    </citation>
    <scope>NUCLEOTIDE SEQUENCE [LARGE SCALE GENOMIC DNA]</scope>
    <source>
        <strain evidence="1 2">OD-Hann</strain>
    </source>
</reference>
<evidence type="ECO:0000313" key="2">
    <source>
        <dbReference type="Proteomes" id="UP000053660"/>
    </source>
</evidence>
<keyword evidence="2" id="KW-1185">Reference proteome</keyword>
<name>A0A0B1TIF2_OESDE</name>
<accession>A0A0B1TIF2</accession>
<dbReference type="EMBL" id="KN549470">
    <property type="protein sequence ID" value="KHJ97338.1"/>
    <property type="molecule type" value="Genomic_DNA"/>
</dbReference>
<dbReference type="AlphaFoldDB" id="A0A0B1TIF2"/>
<protein>
    <submittedName>
        <fullName evidence="1">Uncharacterized protein</fullName>
    </submittedName>
</protein>
<evidence type="ECO:0000313" key="1">
    <source>
        <dbReference type="EMBL" id="KHJ97338.1"/>
    </source>
</evidence>
<proteinExistence type="predicted"/>
<gene>
    <name evidence="1" type="ORF">OESDEN_02690</name>
</gene>
<sequence>MAEELLISLGKCHPTWSNKLFLTMFSTWKLEAATGKKSSSMVQNRPLFSII</sequence>
<organism evidence="1 2">
    <name type="scientific">Oesophagostomum dentatum</name>
    <name type="common">Nodular worm</name>
    <dbReference type="NCBI Taxonomy" id="61180"/>
    <lineage>
        <taxon>Eukaryota</taxon>
        <taxon>Metazoa</taxon>
        <taxon>Ecdysozoa</taxon>
        <taxon>Nematoda</taxon>
        <taxon>Chromadorea</taxon>
        <taxon>Rhabditida</taxon>
        <taxon>Rhabditina</taxon>
        <taxon>Rhabditomorpha</taxon>
        <taxon>Strongyloidea</taxon>
        <taxon>Strongylidae</taxon>
        <taxon>Oesophagostomum</taxon>
    </lineage>
</organism>